<dbReference type="InterPro" id="IPR036236">
    <property type="entry name" value="Znf_C2H2_sf"/>
</dbReference>
<feature type="compositionally biased region" description="Basic and acidic residues" evidence="7">
    <location>
        <begin position="549"/>
        <end position="572"/>
    </location>
</feature>
<feature type="compositionally biased region" description="Basic and acidic residues" evidence="7">
    <location>
        <begin position="867"/>
        <end position="882"/>
    </location>
</feature>
<feature type="domain" description="C2H2-type" evidence="8">
    <location>
        <begin position="277"/>
        <end position="299"/>
    </location>
</feature>
<feature type="domain" description="C2H2-type" evidence="8">
    <location>
        <begin position="41"/>
        <end position="63"/>
    </location>
</feature>
<keyword evidence="2" id="KW-0479">Metal-binding</keyword>
<reference evidence="9" key="1">
    <citation type="submission" date="2016-02" db="EMBL/GenBank/DDBJ databases">
        <title>RNAseq analyses of the midgut from blood- or serum-fed Ixodes ricinus ticks.</title>
        <authorList>
            <person name="Perner J."/>
            <person name="Provaznik J."/>
            <person name="Schrenkova J."/>
            <person name="Urbanova V."/>
            <person name="Ribeiro J.M."/>
            <person name="Kopacek P."/>
        </authorList>
    </citation>
    <scope>NUCLEOTIDE SEQUENCE</scope>
    <source>
        <tissue evidence="9">Gut</tissue>
    </source>
</reference>
<dbReference type="Pfam" id="PF12756">
    <property type="entry name" value="zf-C2H2_2"/>
    <property type="match status" value="1"/>
</dbReference>
<proteinExistence type="evidence at transcript level"/>
<feature type="region of interest" description="Disordered" evidence="7">
    <location>
        <begin position="711"/>
        <end position="759"/>
    </location>
</feature>
<feature type="compositionally biased region" description="Basic and acidic residues" evidence="7">
    <location>
        <begin position="195"/>
        <end position="233"/>
    </location>
</feature>
<sequence>GKQPKQDASPLTDEEEKVRKKEERLKRRRFKDNEEGREYECLLCDCKFFTVSQYNVHIQTYEHRKRKVGKISAGAGSSSGDYGSKIVHCRVCNVYTNSAKQLAEHLGGLRHKNLCFKFNVPITSLEVTSKDTHTLEDTKLVGMKLRCKYCQVELNSMNQYEEHMKSKNHKLRMEGKVLNPEKKLKKASKKFYKRWSKDDKKDGNEDAEKEKPSSDKADADADKVEEVDPKKAKMRQKYELDMLDDLHNMPSARNEMKFSRRNKVKKPPKLKPVPYMCDICQEFMKSAFELNEHLNSDDHKTNMRNFISGKKQAAEDACNDNSASGSTDEKNSSKKPELFCEVCQLMLESEKMLKEHRDSKKHKFLAELKKGSRAESRTEKVQAAAPKVKPYCDVCQIELESEGMMSEHVKSKKHKFLVELKPSGGRSEQPGPGPAAPGARHSRWEPAQQGAAPLQPQERVKRMPEEDWDGDPRPHKRRQQRSEGREELPLLAALALERKELQAELAKRKREIEEQRALVEELRRRHEEEEEKMVLKRMIDECRQLLEERQRREARQEAARGHARRESPHSDRGTGFWNHSPPRDVEEGYDGGRSGPRGAVGGEFGGFEMDARHQGRARKALLPRPDDWEGGRGSPVDRVGSRVRSGDRGGWEGGRSGAGDVSFLEGPPQVPFGDKAGGFRDAYDDRTAIENGYFGGGGRVWNEREPVRETYFGNSDEGASSRGGYSEEDERFRVGGKRRGGYSPPRHGGPDRGFQEVSGGARMSISTVPLRFGSCRPSSRSEQLLEAPPENRSERRILEKNPVFGTESRFSDAARPVGPVRYLEPPASAGDGLFQHGEERSTDASRYSSWSNENSIPLLDTPVAFPEKARSRDFDSEGRNAPEDWQGERAAPAWGRGESTGYSERPYGTDLHDRGRGPAPGGPRSPWRDGGSPMPETRSLWGADPPRIPGLDFV</sequence>
<organism evidence="9">
    <name type="scientific">Ixodes ricinus</name>
    <name type="common">Common tick</name>
    <name type="synonym">Acarus ricinus</name>
    <dbReference type="NCBI Taxonomy" id="34613"/>
    <lineage>
        <taxon>Eukaryota</taxon>
        <taxon>Metazoa</taxon>
        <taxon>Ecdysozoa</taxon>
        <taxon>Arthropoda</taxon>
        <taxon>Chelicerata</taxon>
        <taxon>Arachnida</taxon>
        <taxon>Acari</taxon>
        <taxon>Parasitiformes</taxon>
        <taxon>Ixodida</taxon>
        <taxon>Ixodoidea</taxon>
        <taxon>Ixodidae</taxon>
        <taxon>Ixodinae</taxon>
        <taxon>Ixodes</taxon>
    </lineage>
</organism>
<evidence type="ECO:0000313" key="9">
    <source>
        <dbReference type="EMBL" id="JAP69010.1"/>
    </source>
</evidence>
<keyword evidence="9" id="KW-0396">Initiation factor</keyword>
<dbReference type="GO" id="GO:0005634">
    <property type="term" value="C:nucleus"/>
    <property type="evidence" value="ECO:0007669"/>
    <property type="project" value="UniProtKB-SubCell"/>
</dbReference>
<dbReference type="EMBL" id="GEFM01006786">
    <property type="protein sequence ID" value="JAP69010.1"/>
    <property type="molecule type" value="mRNA"/>
</dbReference>
<evidence type="ECO:0000259" key="8">
    <source>
        <dbReference type="PROSITE" id="PS00028"/>
    </source>
</evidence>
<feature type="region of interest" description="Disordered" evidence="7">
    <location>
        <begin position="405"/>
        <end position="487"/>
    </location>
</feature>
<dbReference type="GO" id="GO:0003743">
    <property type="term" value="F:translation initiation factor activity"/>
    <property type="evidence" value="ECO:0007669"/>
    <property type="project" value="UniProtKB-KW"/>
</dbReference>
<dbReference type="InterPro" id="IPR041661">
    <property type="entry name" value="ZN622/Rei1/Reh1_Znf-C2H2"/>
</dbReference>
<evidence type="ECO:0000256" key="4">
    <source>
        <dbReference type="ARBA" id="ARBA00022771"/>
    </source>
</evidence>
<feature type="compositionally biased region" description="Basic residues" evidence="7">
    <location>
        <begin position="183"/>
        <end position="194"/>
    </location>
</feature>
<dbReference type="SUPFAM" id="SSF57667">
    <property type="entry name" value="beta-beta-alpha zinc fingers"/>
    <property type="match status" value="6"/>
</dbReference>
<dbReference type="PANTHER" id="PTHR46144:SF6">
    <property type="entry name" value="C2H2-TYPE DOMAIN-CONTAINING PROTEIN"/>
    <property type="match status" value="1"/>
</dbReference>
<feature type="region of interest" description="Disordered" evidence="7">
    <location>
        <begin position="1"/>
        <end position="22"/>
    </location>
</feature>
<dbReference type="SMART" id="SM00355">
    <property type="entry name" value="ZnF_C2H2"/>
    <property type="match status" value="6"/>
</dbReference>
<dbReference type="AlphaFoldDB" id="A0A131XSF8"/>
<accession>A0A131XSF8</accession>
<keyword evidence="6" id="KW-0539">Nucleus</keyword>
<feature type="compositionally biased region" description="Low complexity" evidence="7">
    <location>
        <begin position="446"/>
        <end position="457"/>
    </location>
</feature>
<dbReference type="PROSITE" id="PS00028">
    <property type="entry name" value="ZINC_FINGER_C2H2_1"/>
    <property type="match status" value="2"/>
</dbReference>
<dbReference type="InterPro" id="IPR051868">
    <property type="entry name" value="ZN346_ZMAT4"/>
</dbReference>
<dbReference type="PANTHER" id="PTHR46144">
    <property type="entry name" value="ZINC FINGER PROTEIN 385B-LIKE"/>
    <property type="match status" value="1"/>
</dbReference>
<feature type="region of interest" description="Disordered" evidence="7">
    <location>
        <begin position="165"/>
        <end position="233"/>
    </location>
</feature>
<evidence type="ECO:0000256" key="3">
    <source>
        <dbReference type="ARBA" id="ARBA00022737"/>
    </source>
</evidence>
<feature type="compositionally biased region" description="Polar residues" evidence="7">
    <location>
        <begin position="844"/>
        <end position="855"/>
    </location>
</feature>
<name>A0A131XSF8_IXORI</name>
<dbReference type="InterPro" id="IPR003604">
    <property type="entry name" value="Matrin/U1-like-C_Znf_C2H2"/>
</dbReference>
<dbReference type="GO" id="GO:0008270">
    <property type="term" value="F:zinc ion binding"/>
    <property type="evidence" value="ECO:0007669"/>
    <property type="project" value="UniProtKB-KW"/>
</dbReference>
<dbReference type="InterPro" id="IPR022755">
    <property type="entry name" value="Znf_C2H2_jaz"/>
</dbReference>
<feature type="region of interest" description="Disordered" evidence="7">
    <location>
        <begin position="549"/>
        <end position="678"/>
    </location>
</feature>
<keyword evidence="5" id="KW-0862">Zinc</keyword>
<feature type="non-terminal residue" evidence="9">
    <location>
        <position position="1"/>
    </location>
</feature>
<keyword evidence="3" id="KW-0677">Repeat</keyword>
<evidence type="ECO:0000256" key="6">
    <source>
        <dbReference type="ARBA" id="ARBA00023242"/>
    </source>
</evidence>
<feature type="region of interest" description="Disordered" evidence="7">
    <location>
        <begin position="772"/>
        <end position="954"/>
    </location>
</feature>
<dbReference type="GO" id="GO:0003676">
    <property type="term" value="F:nucleic acid binding"/>
    <property type="evidence" value="ECO:0007669"/>
    <property type="project" value="InterPro"/>
</dbReference>
<evidence type="ECO:0000256" key="1">
    <source>
        <dbReference type="ARBA" id="ARBA00004123"/>
    </source>
</evidence>
<keyword evidence="4" id="KW-0863">Zinc-finger</keyword>
<feature type="compositionally biased region" description="Basic and acidic residues" evidence="7">
    <location>
        <begin position="165"/>
        <end position="182"/>
    </location>
</feature>
<evidence type="ECO:0000256" key="2">
    <source>
        <dbReference type="ARBA" id="ARBA00022723"/>
    </source>
</evidence>
<comment type="subcellular location">
    <subcellularLocation>
        <location evidence="1">Nucleus</location>
    </subcellularLocation>
</comment>
<feature type="compositionally biased region" description="Basic and acidic residues" evidence="7">
    <location>
        <begin position="458"/>
        <end position="473"/>
    </location>
</feature>
<dbReference type="Gene3D" id="3.30.160.60">
    <property type="entry name" value="Classic Zinc Finger"/>
    <property type="match status" value="3"/>
</dbReference>
<evidence type="ECO:0000256" key="7">
    <source>
        <dbReference type="SAM" id="MobiDB-lite"/>
    </source>
</evidence>
<dbReference type="InterPro" id="IPR013087">
    <property type="entry name" value="Znf_C2H2_type"/>
</dbReference>
<feature type="compositionally biased region" description="Basic and acidic residues" evidence="7">
    <location>
        <begin position="789"/>
        <end position="799"/>
    </location>
</feature>
<dbReference type="SMART" id="SM00451">
    <property type="entry name" value="ZnF_U1"/>
    <property type="match status" value="6"/>
</dbReference>
<keyword evidence="9" id="KW-0648">Protein biosynthesis</keyword>
<protein>
    <submittedName>
        <fullName evidence="9">Putative eukaryotic translation initiation factor 3 subunit a</fullName>
    </submittedName>
</protein>
<dbReference type="Pfam" id="PF12171">
    <property type="entry name" value="zf-C2H2_jaz"/>
    <property type="match status" value="2"/>
</dbReference>
<feature type="compositionally biased region" description="Gly residues" evidence="7">
    <location>
        <begin position="591"/>
        <end position="605"/>
    </location>
</feature>
<evidence type="ECO:0000256" key="5">
    <source>
        <dbReference type="ARBA" id="ARBA00022833"/>
    </source>
</evidence>